<dbReference type="GO" id="GO:0019676">
    <property type="term" value="P:ammonia assimilation cycle"/>
    <property type="evidence" value="ECO:0007669"/>
    <property type="project" value="TreeGrafter"/>
</dbReference>
<comment type="cofactor">
    <cofactor evidence="1">
        <name>FMN</name>
        <dbReference type="ChEBI" id="CHEBI:58210"/>
    </cofactor>
</comment>
<dbReference type="FunFam" id="2.160.20.60:FF:000001">
    <property type="entry name" value="Glutamate synthase, large subunit"/>
    <property type="match status" value="1"/>
</dbReference>
<keyword evidence="14" id="KW-0314">Glutamate biosynthesis</keyword>
<dbReference type="SUPFAM" id="SSF56235">
    <property type="entry name" value="N-terminal nucleophile aminohydrolases (Ntn hydrolases)"/>
    <property type="match status" value="1"/>
</dbReference>
<comment type="cofactor">
    <cofactor evidence="2">
        <name>[3Fe-4S] cluster</name>
        <dbReference type="ChEBI" id="CHEBI:21137"/>
    </cofactor>
</comment>
<feature type="compositionally biased region" description="Basic and acidic residues" evidence="17">
    <location>
        <begin position="920"/>
        <end position="931"/>
    </location>
</feature>
<protein>
    <submittedName>
        <fullName evidence="19">Glutamate synthase</fullName>
    </submittedName>
</protein>
<keyword evidence="12" id="KW-0408">Iron</keyword>
<evidence type="ECO:0000256" key="16">
    <source>
        <dbReference type="ARBA" id="ARBA00029440"/>
    </source>
</evidence>
<dbReference type="Proteomes" id="UP001144256">
    <property type="component" value="Unassembled WGS sequence"/>
</dbReference>
<dbReference type="InterPro" id="IPR002932">
    <property type="entry name" value="Glu_synthdom"/>
</dbReference>
<dbReference type="GO" id="GO:0051538">
    <property type="term" value="F:3 iron, 4 sulfur cluster binding"/>
    <property type="evidence" value="ECO:0007669"/>
    <property type="project" value="UniProtKB-KW"/>
</dbReference>
<keyword evidence="11" id="KW-0560">Oxidoreductase</keyword>
<keyword evidence="7" id="KW-0288">FMN</keyword>
<dbReference type="InterPro" id="IPR029055">
    <property type="entry name" value="Ntn_hydrolases_N"/>
</dbReference>
<evidence type="ECO:0000256" key="12">
    <source>
        <dbReference type="ARBA" id="ARBA00023004"/>
    </source>
</evidence>
<evidence type="ECO:0000256" key="14">
    <source>
        <dbReference type="ARBA" id="ARBA00023164"/>
    </source>
</evidence>
<dbReference type="FunFam" id="3.20.20.70:FF:000031">
    <property type="entry name" value="Glutamate synthase 1 [NADH]"/>
    <property type="match status" value="1"/>
</dbReference>
<evidence type="ECO:0000256" key="11">
    <source>
        <dbReference type="ARBA" id="ARBA00023002"/>
    </source>
</evidence>
<evidence type="ECO:0000256" key="10">
    <source>
        <dbReference type="ARBA" id="ARBA00022962"/>
    </source>
</evidence>
<dbReference type="PROSITE" id="PS51278">
    <property type="entry name" value="GATASE_TYPE_2"/>
    <property type="match status" value="1"/>
</dbReference>
<reference evidence="19" key="1">
    <citation type="submission" date="2022-06" db="EMBL/GenBank/DDBJ databases">
        <title>Vallitalea longa sp. nov., an anaerobic bacterium isolated from marine sediment.</title>
        <authorList>
            <person name="Hirano S."/>
            <person name="Terahara T."/>
            <person name="Mori K."/>
            <person name="Hamada M."/>
            <person name="Matsumoto R."/>
            <person name="Kobayashi T."/>
        </authorList>
    </citation>
    <scope>NUCLEOTIDE SEQUENCE</scope>
    <source>
        <strain evidence="19">SH18-1</strain>
    </source>
</reference>
<evidence type="ECO:0000256" key="5">
    <source>
        <dbReference type="ARBA" id="ARBA00022605"/>
    </source>
</evidence>
<keyword evidence="6" id="KW-0285">Flavoprotein</keyword>
<comment type="pathway">
    <text evidence="16">Amino-acid biosynthesis.</text>
</comment>
<dbReference type="InterPro" id="IPR002489">
    <property type="entry name" value="Glu_synth_asu_C"/>
</dbReference>
<evidence type="ECO:0000256" key="4">
    <source>
        <dbReference type="ARBA" id="ARBA00009716"/>
    </source>
</evidence>
<evidence type="ECO:0000256" key="7">
    <source>
        <dbReference type="ARBA" id="ARBA00022643"/>
    </source>
</evidence>
<evidence type="ECO:0000256" key="15">
    <source>
        <dbReference type="ARBA" id="ARBA00023291"/>
    </source>
</evidence>
<evidence type="ECO:0000313" key="20">
    <source>
        <dbReference type="Proteomes" id="UP001144256"/>
    </source>
</evidence>
<dbReference type="GO" id="GO:0015930">
    <property type="term" value="F:glutamate synthase activity"/>
    <property type="evidence" value="ECO:0007669"/>
    <property type="project" value="InterPro"/>
</dbReference>
<evidence type="ECO:0000256" key="13">
    <source>
        <dbReference type="ARBA" id="ARBA00023014"/>
    </source>
</evidence>
<keyword evidence="5" id="KW-0028">Amino-acid biosynthesis</keyword>
<sequence>MNNSFGLPEKQGLYDPQFEKDNCGVGFVAHMKGNKSHTIIEQGLKVLVNLTHRGAVGSDPDSGDGAGILIQIPHKFLTKEMNELGFSLPEEGKYGVGMVFLPQEPNARYFCEGVFEKYLEKENLDLIGWRHVPVNERACGLTARGTRPMVHQIFIKKGDLSTTEFETKLFVVRKLVEKAIRKASHAYTEAFYICSLSSRTMIYKGQLLARQIPEFFPDLQDSDMISAIALVHQRYSTNTFPSWDRAQPFRFLAHNGEINTLRGNVNWMNAREGILKSDIIGEDVKKLFPIITPDGSDSMNLDNALELLVASGKSLTHAISMLIPEAWQEHSTMDENKKAYYEYHAKLMEPWDGPAGIAFTDGIKIGATLDRNGLRPARYLVTDDDLVVMASETGVLPFEAETIIRKGRLEPGKMFLIDTEQGKIISDEEIKKELSSKKSYKKWIDKNKLIIEDLPTPHDPQILSQDRIKRLQKIFGYTEEELKRVIAPMVDLGKEPISSMGNDTPLAVLSEKPQLLSNYFKQLFAQVTNPPIDPIREKLVMSLKQFLGYKGNILGELNEKKNINFIELDTPILDNANFEKIRHIHHKDFRAVKIPIIFPVSKEGKGLEEALDSLNERVISNINEGYNIIILSDRNIDKYNAPIPSLLATSSVHHHLIKQKLRTKVDIIVETGDARDVMHMALLIGYGATAINPYIAFDTIMHLVEDKLYVTEDISYDEAYSRYKKALGSGLLKILSKMGIGTLQSYHGAQIFEAVGIKSDVIDKYFPNTPSRIEGIGLDIIAKEVIIRHNAAFNSLRNPYKNLLEGGNLHWRKEAETHLFNPDTISKLQHSCRTGNYDLYKEYASHINNQSERLCTIRSMFDFSTMGAIPIDEVEPIENIVKRFATGAMSFGSLSKEVHETLALAMNKIGGKSNSGEGGEDPKRFVKDTDGNSRNSAIKQVASGRFGVTAEYLVNAEEIQIKMAQGAKPGEGGHLPGHKVSEAIAKVRHSTPGIDLISPPPHHDIYSIEDLAQLIYDLKNINEDARINVKLVSEVGVGTVAAGVAKAHADVVLVSGHDGGTGASPASSIKYAGLPWELGLAETQQTLLMNDLRSRIVVQTDGQLKTGRDVAIAALLGAEEFGFATAALVVCGCIMMRKCQKNTCPVGVATQDPELRKHFKGKPEHLINFFTFLATELREYMAEMGFRTIDEMVGRVDMLKPNESRMNWKAKNIDFNSILYRPELPSRIQPKRVKEQEHGLEDIFDRTLIADATEAINNKTKVNKEYPIRNINRTVGTMLAGKVAKKYGDNGLDNDTIHYKFNGSAGQSFGSFITSGLTFELEGDANDYLGKGLSGGKIIVYPNNKSKFDADKNIIVGNTLLYGATDGEVYINGIAGERFAVRNSGATAVVEGVGDHGCEYMTGGIALILGPTGRNFGAGMSGGIAYVLDEAGDFEKNRCNYQLVITENILDSDEKRIKKLLENHIKYTNSKKAQEVIDNFSQYRDKFIRVISPAFKEILLEKNLEFRGCK</sequence>
<dbReference type="CDD" id="cd02808">
    <property type="entry name" value="GltS_FMN"/>
    <property type="match status" value="1"/>
</dbReference>
<dbReference type="FunFam" id="3.60.20.10:FF:000001">
    <property type="entry name" value="Glutamate synthase, large subunit"/>
    <property type="match status" value="1"/>
</dbReference>
<feature type="region of interest" description="Disordered" evidence="17">
    <location>
        <begin position="912"/>
        <end position="932"/>
    </location>
</feature>
<feature type="domain" description="Glutamine amidotransferase type-2" evidence="18">
    <location>
        <begin position="23"/>
        <end position="420"/>
    </location>
</feature>
<proteinExistence type="inferred from homology"/>
<dbReference type="InterPro" id="IPR013785">
    <property type="entry name" value="Aldolase_TIM"/>
</dbReference>
<keyword evidence="20" id="KW-1185">Reference proteome</keyword>
<evidence type="ECO:0000256" key="8">
    <source>
        <dbReference type="ARBA" id="ARBA00022723"/>
    </source>
</evidence>
<evidence type="ECO:0000256" key="1">
    <source>
        <dbReference type="ARBA" id="ARBA00001917"/>
    </source>
</evidence>
<dbReference type="CDD" id="cd00713">
    <property type="entry name" value="GltS"/>
    <property type="match status" value="1"/>
</dbReference>
<dbReference type="InterPro" id="IPR006982">
    <property type="entry name" value="Glu_synth_centr_N"/>
</dbReference>
<dbReference type="Gene3D" id="3.60.20.10">
    <property type="entry name" value="Glutamine Phosphoribosylpyrophosphate, subunit 1, domain 1"/>
    <property type="match status" value="1"/>
</dbReference>
<evidence type="ECO:0000256" key="17">
    <source>
        <dbReference type="SAM" id="MobiDB-lite"/>
    </source>
</evidence>
<evidence type="ECO:0000313" key="19">
    <source>
        <dbReference type="EMBL" id="GKX32207.1"/>
    </source>
</evidence>
<name>A0A9W6DI33_9FIRM</name>
<dbReference type="InterPro" id="IPR017932">
    <property type="entry name" value="GATase_2_dom"/>
</dbReference>
<dbReference type="FunFam" id="3.20.20.70:FF:000053">
    <property type="entry name" value="Glutamate synthase large subunit"/>
    <property type="match status" value="1"/>
</dbReference>
<dbReference type="Pfam" id="PF00310">
    <property type="entry name" value="GATase_2"/>
    <property type="match status" value="1"/>
</dbReference>
<keyword evidence="9" id="KW-0274">FAD</keyword>
<gene>
    <name evidence="19" type="primary">gltA</name>
    <name evidence="19" type="ORF">SH1V18_46870</name>
</gene>
<dbReference type="PANTHER" id="PTHR11938:SF133">
    <property type="entry name" value="GLUTAMATE SYNTHASE (NADH)"/>
    <property type="match status" value="1"/>
</dbReference>
<dbReference type="Pfam" id="PF01645">
    <property type="entry name" value="Glu_synthase"/>
    <property type="match status" value="1"/>
</dbReference>
<comment type="similarity">
    <text evidence="4">Belongs to the glutamate synthase family.</text>
</comment>
<dbReference type="Pfam" id="PF04898">
    <property type="entry name" value="Glu_syn_central"/>
    <property type="match status" value="1"/>
</dbReference>
<dbReference type="Pfam" id="PF01493">
    <property type="entry name" value="GXGXG"/>
    <property type="match status" value="1"/>
</dbReference>
<dbReference type="EMBL" id="BRLB01000028">
    <property type="protein sequence ID" value="GKX32207.1"/>
    <property type="molecule type" value="Genomic_DNA"/>
</dbReference>
<keyword evidence="8" id="KW-0479">Metal-binding</keyword>
<keyword evidence="13" id="KW-0411">Iron-sulfur</keyword>
<dbReference type="InterPro" id="IPR036485">
    <property type="entry name" value="Glu_synth_asu_C_sf"/>
</dbReference>
<keyword evidence="10" id="KW-0315">Glutamine amidotransferase</keyword>
<evidence type="ECO:0000256" key="3">
    <source>
        <dbReference type="ARBA" id="ARBA00001974"/>
    </source>
</evidence>
<dbReference type="CDD" id="cd00982">
    <property type="entry name" value="gltB_C"/>
    <property type="match status" value="1"/>
</dbReference>
<dbReference type="Gene3D" id="2.160.20.60">
    <property type="entry name" value="Glutamate synthase, alpha subunit, C-terminal domain"/>
    <property type="match status" value="1"/>
</dbReference>
<dbReference type="SUPFAM" id="SSF51395">
    <property type="entry name" value="FMN-linked oxidoreductases"/>
    <property type="match status" value="1"/>
</dbReference>
<dbReference type="SUPFAM" id="SSF69336">
    <property type="entry name" value="Alpha subunit of glutamate synthase, C-terminal domain"/>
    <property type="match status" value="1"/>
</dbReference>
<accession>A0A9W6DI33</accession>
<dbReference type="NCBIfam" id="NF008730">
    <property type="entry name" value="PRK11750.1"/>
    <property type="match status" value="1"/>
</dbReference>
<comment type="cofactor">
    <cofactor evidence="3">
        <name>FAD</name>
        <dbReference type="ChEBI" id="CHEBI:57692"/>
    </cofactor>
</comment>
<comment type="caution">
    <text evidence="19">The sequence shown here is derived from an EMBL/GenBank/DDBJ whole genome shotgun (WGS) entry which is preliminary data.</text>
</comment>
<keyword evidence="15" id="KW-0003">3Fe-4S</keyword>
<organism evidence="19 20">
    <name type="scientific">Vallitalea longa</name>
    <dbReference type="NCBI Taxonomy" id="2936439"/>
    <lineage>
        <taxon>Bacteria</taxon>
        <taxon>Bacillati</taxon>
        <taxon>Bacillota</taxon>
        <taxon>Clostridia</taxon>
        <taxon>Lachnospirales</taxon>
        <taxon>Vallitaleaceae</taxon>
        <taxon>Vallitalea</taxon>
    </lineage>
</organism>
<evidence type="ECO:0000256" key="2">
    <source>
        <dbReference type="ARBA" id="ARBA00001927"/>
    </source>
</evidence>
<dbReference type="Gene3D" id="3.20.20.70">
    <property type="entry name" value="Aldolase class I"/>
    <property type="match status" value="2"/>
</dbReference>
<dbReference type="PANTHER" id="PTHR11938">
    <property type="entry name" value="FAD NADPH DEHYDROGENASE/OXIDOREDUCTASE"/>
    <property type="match status" value="1"/>
</dbReference>
<evidence type="ECO:0000259" key="18">
    <source>
        <dbReference type="PROSITE" id="PS51278"/>
    </source>
</evidence>
<dbReference type="GO" id="GO:0006537">
    <property type="term" value="P:glutamate biosynthetic process"/>
    <property type="evidence" value="ECO:0007669"/>
    <property type="project" value="UniProtKB-KW"/>
</dbReference>
<evidence type="ECO:0000256" key="6">
    <source>
        <dbReference type="ARBA" id="ARBA00022630"/>
    </source>
</evidence>
<dbReference type="GO" id="GO:0046872">
    <property type="term" value="F:metal ion binding"/>
    <property type="evidence" value="ECO:0007669"/>
    <property type="project" value="UniProtKB-KW"/>
</dbReference>
<dbReference type="RefSeq" id="WP_281819657.1">
    <property type="nucleotide sequence ID" value="NZ_BRLB01000028.1"/>
</dbReference>
<dbReference type="InterPro" id="IPR050711">
    <property type="entry name" value="ET-N_metabolism_enzyme"/>
</dbReference>
<evidence type="ECO:0000256" key="9">
    <source>
        <dbReference type="ARBA" id="ARBA00022827"/>
    </source>
</evidence>